<proteinExistence type="predicted"/>
<dbReference type="RefSeq" id="WP_148455399.1">
    <property type="nucleotide sequence ID" value="NZ_VSFC01000045.1"/>
</dbReference>
<dbReference type="Proteomes" id="UP000324550">
    <property type="component" value="Unassembled WGS sequence"/>
</dbReference>
<sequence>MGTHKYDLEERLIQFAVDVIIVCGKIDVSYASQHLSKQLIRSATASALNYGEAQSAESSRDFLHKMKLCLKELRESLVNLKIQKGADLIKNIELLEILLKENNELIAIFVSSIRTSQNKNKTNNMNIDIKPNFDIQYSKFVIND</sequence>
<gene>
    <name evidence="1" type="ORF">FVF61_08755</name>
</gene>
<accession>A0A5D0G9Y0</accession>
<reference evidence="1 2" key="1">
    <citation type="submission" date="2019-08" db="EMBL/GenBank/DDBJ databases">
        <title>Formosa sediminis sp. nov., isolated from marine sediment.</title>
        <authorList>
            <person name="Cao W.R."/>
        </authorList>
    </citation>
    <scope>NUCLEOTIDE SEQUENCE [LARGE SCALE GENOMIC DNA]</scope>
    <source>
        <strain evidence="1 2">1494</strain>
    </source>
</reference>
<dbReference type="InterPro" id="IPR036583">
    <property type="entry name" value="23S_rRNA_IVS_sf"/>
</dbReference>
<organism evidence="1 2">
    <name type="scientific">Formosa maritima</name>
    <dbReference type="NCBI Taxonomy" id="2592046"/>
    <lineage>
        <taxon>Bacteria</taxon>
        <taxon>Pseudomonadati</taxon>
        <taxon>Bacteroidota</taxon>
        <taxon>Flavobacteriia</taxon>
        <taxon>Flavobacteriales</taxon>
        <taxon>Flavobacteriaceae</taxon>
        <taxon>Formosa</taxon>
    </lineage>
</organism>
<dbReference type="NCBIfam" id="TIGR02436">
    <property type="entry name" value="four helix bundle protein"/>
    <property type="match status" value="1"/>
</dbReference>
<dbReference type="SUPFAM" id="SSF158446">
    <property type="entry name" value="IVS-encoded protein-like"/>
    <property type="match status" value="1"/>
</dbReference>
<dbReference type="InterPro" id="IPR012657">
    <property type="entry name" value="23S_rRNA-intervening_sequence"/>
</dbReference>
<evidence type="ECO:0000313" key="1">
    <source>
        <dbReference type="EMBL" id="TYA54622.1"/>
    </source>
</evidence>
<evidence type="ECO:0000313" key="2">
    <source>
        <dbReference type="Proteomes" id="UP000324550"/>
    </source>
</evidence>
<dbReference type="Gene3D" id="1.20.1440.60">
    <property type="entry name" value="23S rRNA-intervening sequence"/>
    <property type="match status" value="1"/>
</dbReference>
<protein>
    <submittedName>
        <fullName evidence="1">Four helix bundle protein</fullName>
    </submittedName>
</protein>
<dbReference type="AlphaFoldDB" id="A0A5D0G9Y0"/>
<keyword evidence="2" id="KW-1185">Reference proteome</keyword>
<comment type="caution">
    <text evidence="1">The sequence shown here is derived from an EMBL/GenBank/DDBJ whole genome shotgun (WGS) entry which is preliminary data.</text>
</comment>
<name>A0A5D0G9Y0_9FLAO</name>
<dbReference type="PIRSF" id="PIRSF035652">
    <property type="entry name" value="CHP02436"/>
    <property type="match status" value="1"/>
</dbReference>
<dbReference type="EMBL" id="VSFC01000045">
    <property type="protein sequence ID" value="TYA54622.1"/>
    <property type="molecule type" value="Genomic_DNA"/>
</dbReference>
<dbReference type="OrthoDB" id="285993at2"/>